<feature type="transmembrane region" description="Helical" evidence="1">
    <location>
        <begin position="82"/>
        <end position="103"/>
    </location>
</feature>
<organism evidence="3 4">
    <name type="scientific">Halomarina salina</name>
    <dbReference type="NCBI Taxonomy" id="1872699"/>
    <lineage>
        <taxon>Archaea</taxon>
        <taxon>Methanobacteriati</taxon>
        <taxon>Methanobacteriota</taxon>
        <taxon>Stenosarchaea group</taxon>
        <taxon>Halobacteria</taxon>
        <taxon>Halobacteriales</taxon>
        <taxon>Natronomonadaceae</taxon>
        <taxon>Halomarina</taxon>
    </lineage>
</organism>
<feature type="transmembrane region" description="Helical" evidence="1">
    <location>
        <begin position="58"/>
        <end position="75"/>
    </location>
</feature>
<evidence type="ECO:0000313" key="3">
    <source>
        <dbReference type="EMBL" id="MFC5973394.1"/>
    </source>
</evidence>
<dbReference type="InterPro" id="IPR058477">
    <property type="entry name" value="DUF8163"/>
</dbReference>
<accession>A0ABD5RSV1</accession>
<reference evidence="3 4" key="1">
    <citation type="journal article" date="2019" name="Int. J. Syst. Evol. Microbiol.">
        <title>The Global Catalogue of Microorganisms (GCM) 10K type strain sequencing project: providing services to taxonomists for standard genome sequencing and annotation.</title>
        <authorList>
            <consortium name="The Broad Institute Genomics Platform"/>
            <consortium name="The Broad Institute Genome Sequencing Center for Infectious Disease"/>
            <person name="Wu L."/>
            <person name="Ma J."/>
        </authorList>
    </citation>
    <scope>NUCLEOTIDE SEQUENCE [LARGE SCALE GENOMIC DNA]</scope>
    <source>
        <strain evidence="3 4">CGMCC 1.12543</strain>
    </source>
</reference>
<dbReference type="EMBL" id="JBHSQH010000001">
    <property type="protein sequence ID" value="MFC5973394.1"/>
    <property type="molecule type" value="Genomic_DNA"/>
</dbReference>
<keyword evidence="1" id="KW-1133">Transmembrane helix</keyword>
<keyword evidence="1" id="KW-0812">Transmembrane</keyword>
<protein>
    <recommendedName>
        <fullName evidence="2">DUF8163 domain-containing protein</fullName>
    </recommendedName>
</protein>
<dbReference type="Pfam" id="PF26496">
    <property type="entry name" value="DUF8163"/>
    <property type="match status" value="1"/>
</dbReference>
<evidence type="ECO:0000256" key="1">
    <source>
        <dbReference type="SAM" id="Phobius"/>
    </source>
</evidence>
<proteinExistence type="predicted"/>
<feature type="transmembrane region" description="Helical" evidence="1">
    <location>
        <begin position="6"/>
        <end position="23"/>
    </location>
</feature>
<feature type="domain" description="DUF8163" evidence="2">
    <location>
        <begin position="8"/>
        <end position="143"/>
    </location>
</feature>
<keyword evidence="4" id="KW-1185">Reference proteome</keyword>
<evidence type="ECO:0000259" key="2">
    <source>
        <dbReference type="Pfam" id="PF26496"/>
    </source>
</evidence>
<name>A0ABD5RSV1_9EURY</name>
<feature type="transmembrane region" description="Helical" evidence="1">
    <location>
        <begin position="109"/>
        <end position="126"/>
    </location>
</feature>
<comment type="caution">
    <text evidence="3">The sequence shown here is derived from an EMBL/GenBank/DDBJ whole genome shotgun (WGS) entry which is preliminary data.</text>
</comment>
<evidence type="ECO:0000313" key="4">
    <source>
        <dbReference type="Proteomes" id="UP001596099"/>
    </source>
</evidence>
<gene>
    <name evidence="3" type="ORF">ACFPYI_18855</name>
</gene>
<keyword evidence="1" id="KW-0472">Membrane</keyword>
<dbReference type="Proteomes" id="UP001596099">
    <property type="component" value="Unassembled WGS sequence"/>
</dbReference>
<feature type="transmembrane region" description="Helical" evidence="1">
    <location>
        <begin position="30"/>
        <end position="52"/>
    </location>
</feature>
<sequence length="147" mass="14664">MVASLGGFAVAGGLALSGDFLALGAMPVAIIAAVTLATPVALTVCVLLVGLFAPSSTLTLLVTGGGLALIAVAGLDSTGRPLLGVLVFSVVTGVIAGLAYGAWMNWPPWLATLATVTAIAVLGYGAHRYERVMLGLVTDSGEREEPS</sequence>
<dbReference type="RefSeq" id="WP_247417890.1">
    <property type="nucleotide sequence ID" value="NZ_JALLGW010000001.1"/>
</dbReference>
<dbReference type="AlphaFoldDB" id="A0ABD5RSV1"/>